<dbReference type="AlphaFoldDB" id="A0A9N9HJI9"/>
<feature type="region of interest" description="Disordered" evidence="1">
    <location>
        <begin position="1"/>
        <end position="74"/>
    </location>
</feature>
<dbReference type="Gene3D" id="2.130.10.30">
    <property type="entry name" value="Regulator of chromosome condensation 1/beta-lactamase-inhibitor protein II"/>
    <property type="match status" value="1"/>
</dbReference>
<evidence type="ECO:0000313" key="3">
    <source>
        <dbReference type="Proteomes" id="UP000789396"/>
    </source>
</evidence>
<dbReference type="InterPro" id="IPR009091">
    <property type="entry name" value="RCC1/BLIP-II"/>
</dbReference>
<dbReference type="OrthoDB" id="61110at2759"/>
<comment type="caution">
    <text evidence="2">The sequence shown here is derived from an EMBL/GenBank/DDBJ whole genome shotgun (WGS) entry which is preliminary data.</text>
</comment>
<organism evidence="2 3">
    <name type="scientific">Racocetra fulgida</name>
    <dbReference type="NCBI Taxonomy" id="60492"/>
    <lineage>
        <taxon>Eukaryota</taxon>
        <taxon>Fungi</taxon>
        <taxon>Fungi incertae sedis</taxon>
        <taxon>Mucoromycota</taxon>
        <taxon>Glomeromycotina</taxon>
        <taxon>Glomeromycetes</taxon>
        <taxon>Diversisporales</taxon>
        <taxon>Gigasporaceae</taxon>
        <taxon>Racocetra</taxon>
    </lineage>
</organism>
<feature type="compositionally biased region" description="Low complexity" evidence="1">
    <location>
        <begin position="8"/>
        <end position="25"/>
    </location>
</feature>
<feature type="compositionally biased region" description="Basic and acidic residues" evidence="1">
    <location>
        <begin position="95"/>
        <end position="106"/>
    </location>
</feature>
<name>A0A9N9HJI9_9GLOM</name>
<dbReference type="SUPFAM" id="SSF50985">
    <property type="entry name" value="RCC1/BLIP-II"/>
    <property type="match status" value="1"/>
</dbReference>
<evidence type="ECO:0000313" key="2">
    <source>
        <dbReference type="EMBL" id="CAG8680774.1"/>
    </source>
</evidence>
<reference evidence="2" key="1">
    <citation type="submission" date="2021-06" db="EMBL/GenBank/DDBJ databases">
        <authorList>
            <person name="Kallberg Y."/>
            <person name="Tangrot J."/>
            <person name="Rosling A."/>
        </authorList>
    </citation>
    <scope>NUCLEOTIDE SEQUENCE</scope>
    <source>
        <strain evidence="2">IN212</strain>
    </source>
</reference>
<sequence>MPIKRTRTTSTSAESNSASKSARASQTLNTYGKREQEHVAADTEEDLMQIDKSRSANVESPQGSPRLGIQDSQDSQMDLIEGLNRVSIMPPRTPRYHDEDDEEKTKQKIGQKVTTPTKINNFVPCKFIATGDHHSIATNMDDKLYSWGFGEPFGSGDEEKKEPYLLS</sequence>
<keyword evidence="3" id="KW-1185">Reference proteome</keyword>
<feature type="compositionally biased region" description="Basic and acidic residues" evidence="1">
    <location>
        <begin position="32"/>
        <end position="41"/>
    </location>
</feature>
<evidence type="ECO:0000256" key="1">
    <source>
        <dbReference type="SAM" id="MobiDB-lite"/>
    </source>
</evidence>
<dbReference type="Proteomes" id="UP000789396">
    <property type="component" value="Unassembled WGS sequence"/>
</dbReference>
<proteinExistence type="predicted"/>
<feature type="region of interest" description="Disordered" evidence="1">
    <location>
        <begin position="88"/>
        <end position="110"/>
    </location>
</feature>
<feature type="non-terminal residue" evidence="2">
    <location>
        <position position="167"/>
    </location>
</feature>
<accession>A0A9N9HJI9</accession>
<gene>
    <name evidence="2" type="ORF">RFULGI_LOCUS9602</name>
</gene>
<dbReference type="EMBL" id="CAJVPZ010017509">
    <property type="protein sequence ID" value="CAG8680774.1"/>
    <property type="molecule type" value="Genomic_DNA"/>
</dbReference>
<protein>
    <submittedName>
        <fullName evidence="2">6551_t:CDS:1</fullName>
    </submittedName>
</protein>